<feature type="domain" description="DUF3631" evidence="1">
    <location>
        <begin position="202"/>
        <end position="379"/>
    </location>
</feature>
<comment type="caution">
    <text evidence="2">The sequence shown here is derived from an EMBL/GenBank/DDBJ whole genome shotgun (WGS) entry which is preliminary data.</text>
</comment>
<reference evidence="2 3" key="1">
    <citation type="submission" date="2016-01" db="EMBL/GenBank/DDBJ databases">
        <title>The new phylogeny of the genus Mycobacterium.</title>
        <authorList>
            <person name="Tarcisio F."/>
            <person name="Conor M."/>
            <person name="Antonella G."/>
            <person name="Elisabetta G."/>
            <person name="Giulia F.S."/>
            <person name="Sara T."/>
            <person name="Anna F."/>
            <person name="Clotilde B."/>
            <person name="Roberto B."/>
            <person name="Veronica D.S."/>
            <person name="Fabio R."/>
            <person name="Monica P."/>
            <person name="Olivier J."/>
            <person name="Enrico T."/>
            <person name="Nicola S."/>
        </authorList>
    </citation>
    <scope>NUCLEOTIDE SEQUENCE [LARGE SCALE GENOMIC DNA]</scope>
    <source>
        <strain evidence="2 3">DSM 44160</strain>
    </source>
</reference>
<dbReference type="InterPro" id="IPR022081">
    <property type="entry name" value="DUF3631"/>
</dbReference>
<proteinExistence type="predicted"/>
<name>A0A1X1W1T4_MYCGO</name>
<evidence type="ECO:0000259" key="1">
    <source>
        <dbReference type="Pfam" id="PF12307"/>
    </source>
</evidence>
<dbReference type="Pfam" id="PF12307">
    <property type="entry name" value="DUF3631"/>
    <property type="match status" value="1"/>
</dbReference>
<dbReference type="RefSeq" id="WP_069434670.1">
    <property type="nucleotide sequence ID" value="NZ_JACKSU010000052.1"/>
</dbReference>
<dbReference type="AlphaFoldDB" id="A0A1X1W1T4"/>
<evidence type="ECO:0000313" key="2">
    <source>
        <dbReference type="EMBL" id="ORV80217.1"/>
    </source>
</evidence>
<organism evidence="2 3">
    <name type="scientific">Mycobacterium gordonae</name>
    <dbReference type="NCBI Taxonomy" id="1778"/>
    <lineage>
        <taxon>Bacteria</taxon>
        <taxon>Bacillati</taxon>
        <taxon>Actinomycetota</taxon>
        <taxon>Actinomycetes</taxon>
        <taxon>Mycobacteriales</taxon>
        <taxon>Mycobacteriaceae</taxon>
        <taxon>Mycobacterium</taxon>
    </lineage>
</organism>
<dbReference type="EMBL" id="LQOY01000142">
    <property type="protein sequence ID" value="ORV80217.1"/>
    <property type="molecule type" value="Genomic_DNA"/>
</dbReference>
<keyword evidence="3" id="KW-1185">Reference proteome</keyword>
<gene>
    <name evidence="2" type="ORF">AWC08_30385</name>
</gene>
<sequence length="399" mass="45221">MYQLIGDLQAQLEDLLRRDVKYDLTREEGAAVLDLCDDFAACYVAYDDVYRWANVLWAAHTYLMPCWYYTPRLLFISPESGCGKTRAMTVTEHLVPNAKRSDRMTAAAATYSIEKQRRINGSQPALLLDEMDTRFGEGRSDEDMRQIIDSGFERGGAVTKTVRVDGRYEASDFVVYGPMAIAGKMDINQVPSTIRTRSIVIQMQKRAAEEKVKRWNKRRSPKEAEPLRNALACWTELIAEEAANYEPEMPEGVEDRDADLWEPVVVIGDLAGGQWRDRARVAAVTGVAGLAKAPSERVLLLNDLKPVYAKHHWIDLYTAEILAGLVEVDERWAKLTGVKLRNELHTFGVAPEQFRRGGKNGENARGYRYAPFPNLWRRYPLPKPVTPITPQTPDQEQAK</sequence>
<accession>A0A1X1W1T4</accession>
<evidence type="ECO:0000313" key="3">
    <source>
        <dbReference type="Proteomes" id="UP000193928"/>
    </source>
</evidence>
<protein>
    <recommendedName>
        <fullName evidence="1">DUF3631 domain-containing protein</fullName>
    </recommendedName>
</protein>
<dbReference type="Proteomes" id="UP000193928">
    <property type="component" value="Unassembled WGS sequence"/>
</dbReference>